<dbReference type="NCBIfam" id="TIGR03936">
    <property type="entry name" value="sam_1_link_chp"/>
    <property type="match status" value="1"/>
</dbReference>
<proteinExistence type="predicted"/>
<organism evidence="2 3">
    <name type="scientific">Blautia obeum</name>
    <dbReference type="NCBI Taxonomy" id="40520"/>
    <lineage>
        <taxon>Bacteria</taxon>
        <taxon>Bacillati</taxon>
        <taxon>Bacillota</taxon>
        <taxon>Clostridia</taxon>
        <taxon>Lachnospirales</taxon>
        <taxon>Lachnospiraceae</taxon>
        <taxon>Blautia</taxon>
    </lineage>
</organism>
<accession>A0A367G6Q1</accession>
<sequence>MKVRIKFSKEGPMKFVGHLDTMRYFQKALRRAELPVAFSGGYSPHMIMSFAVPLGVGMESLGDYFDLEMAEDMSTAEIAARLDEQMAEGMHIVSVRKVEDGKAGKAMALVAAADYFVEFRPGKEPSIEWKNRVEEFLAQPEIKVTKQTKRSEKEIDLRPNIYKMEVRENGFFYMLASASSNYTKPEMVTNTFFHWIGEELPEFAFTVKRLEMYADKGENASPRFVTLESLGEEIE</sequence>
<protein>
    <submittedName>
        <fullName evidence="2">Fe-S oxidoreductase</fullName>
    </submittedName>
</protein>
<comment type="caution">
    <text evidence="2">The sequence shown here is derived from an EMBL/GenBank/DDBJ whole genome shotgun (WGS) entry which is preliminary data.</text>
</comment>
<dbReference type="EMBL" id="PSQG01000003">
    <property type="protein sequence ID" value="RCH45694.1"/>
    <property type="molecule type" value="Genomic_DNA"/>
</dbReference>
<dbReference type="InterPro" id="IPR018768">
    <property type="entry name" value="DUF2344"/>
</dbReference>
<gene>
    <name evidence="2" type="ORF">C4886_02410</name>
</gene>
<name>A0A367G6Q1_9FIRM</name>
<evidence type="ECO:0000313" key="3">
    <source>
        <dbReference type="Proteomes" id="UP000253208"/>
    </source>
</evidence>
<dbReference type="Proteomes" id="UP000253208">
    <property type="component" value="Unassembled WGS sequence"/>
</dbReference>
<evidence type="ECO:0000313" key="2">
    <source>
        <dbReference type="EMBL" id="RCH45694.1"/>
    </source>
</evidence>
<dbReference type="Pfam" id="PF10105">
    <property type="entry name" value="DUF2344"/>
    <property type="match status" value="1"/>
</dbReference>
<evidence type="ECO:0000259" key="1">
    <source>
        <dbReference type="Pfam" id="PF10105"/>
    </source>
</evidence>
<feature type="domain" description="DUF2344" evidence="1">
    <location>
        <begin position="2"/>
        <end position="180"/>
    </location>
</feature>
<dbReference type="AlphaFoldDB" id="A0A367G6Q1"/>
<reference evidence="2 3" key="1">
    <citation type="submission" date="2018-02" db="EMBL/GenBank/DDBJ databases">
        <title>Complete genome sequencing of Faecalibacterium prausnitzii strains isolated from the human gut.</title>
        <authorList>
            <person name="Fitzgerald B.C."/>
            <person name="Shkoporov A.N."/>
            <person name="Ross P.R."/>
            <person name="Hill C."/>
        </authorList>
    </citation>
    <scope>NUCLEOTIDE SEQUENCE [LARGE SCALE GENOMIC DNA]</scope>
    <source>
        <strain evidence="2 3">APC942/31-1</strain>
    </source>
</reference>